<comment type="caution">
    <text evidence="1">The sequence shown here is derived from an EMBL/GenBank/DDBJ whole genome shotgun (WGS) entry which is preliminary data.</text>
</comment>
<gene>
    <name evidence="1" type="ORF">PXEA_LOCUS10831</name>
</gene>
<protein>
    <submittedName>
        <fullName evidence="1">Uncharacterized protein</fullName>
    </submittedName>
</protein>
<accession>A0A3S5ACQ4</accession>
<sequence length="74" mass="8676">MYHLVQGMRQYFMPEESSSPMLPNTFAYSSQLDPLMLLALYVMPNTYLKQAYLLPTLFEYQVSGFGWRVRPLFG</sequence>
<organism evidence="1 2">
    <name type="scientific">Protopolystoma xenopodis</name>
    <dbReference type="NCBI Taxonomy" id="117903"/>
    <lineage>
        <taxon>Eukaryota</taxon>
        <taxon>Metazoa</taxon>
        <taxon>Spiralia</taxon>
        <taxon>Lophotrochozoa</taxon>
        <taxon>Platyhelminthes</taxon>
        <taxon>Monogenea</taxon>
        <taxon>Polyopisthocotylea</taxon>
        <taxon>Polystomatidea</taxon>
        <taxon>Polystomatidae</taxon>
        <taxon>Protopolystoma</taxon>
    </lineage>
</organism>
<evidence type="ECO:0000313" key="2">
    <source>
        <dbReference type="Proteomes" id="UP000784294"/>
    </source>
</evidence>
<dbReference type="AlphaFoldDB" id="A0A3S5ACQ4"/>
<dbReference type="Proteomes" id="UP000784294">
    <property type="component" value="Unassembled WGS sequence"/>
</dbReference>
<proteinExistence type="predicted"/>
<reference evidence="1" key="1">
    <citation type="submission" date="2018-11" db="EMBL/GenBank/DDBJ databases">
        <authorList>
            <consortium name="Pathogen Informatics"/>
        </authorList>
    </citation>
    <scope>NUCLEOTIDE SEQUENCE</scope>
</reference>
<name>A0A3S5ACQ4_9PLAT</name>
<keyword evidence="2" id="KW-1185">Reference proteome</keyword>
<evidence type="ECO:0000313" key="1">
    <source>
        <dbReference type="EMBL" id="VEL17391.1"/>
    </source>
</evidence>
<dbReference type="EMBL" id="CAAALY010032409">
    <property type="protein sequence ID" value="VEL17391.1"/>
    <property type="molecule type" value="Genomic_DNA"/>
</dbReference>